<dbReference type="OrthoDB" id="9813718at2"/>
<keyword evidence="1" id="KW-0812">Transmembrane</keyword>
<dbReference type="RefSeq" id="WP_035230281.1">
    <property type="nucleotide sequence ID" value="NZ_ARXV01000002.1"/>
</dbReference>
<feature type="transmembrane region" description="Helical" evidence="1">
    <location>
        <begin position="334"/>
        <end position="354"/>
    </location>
</feature>
<feature type="transmembrane region" description="Helical" evidence="1">
    <location>
        <begin position="38"/>
        <end position="55"/>
    </location>
</feature>
<evidence type="ECO:0000313" key="5">
    <source>
        <dbReference type="Proteomes" id="UP000029444"/>
    </source>
</evidence>
<feature type="transmembrane region" description="Helical" evidence="1">
    <location>
        <begin position="305"/>
        <end position="322"/>
    </location>
</feature>
<keyword evidence="5" id="KW-1185">Reference proteome</keyword>
<feature type="domain" description="DUF4010" evidence="3">
    <location>
        <begin position="180"/>
        <end position="390"/>
    </location>
</feature>
<dbReference type="PANTHER" id="PTHR39084:SF1">
    <property type="entry name" value="DUF4010 DOMAIN-CONTAINING PROTEIN"/>
    <property type="match status" value="1"/>
</dbReference>
<dbReference type="InterPro" id="IPR025105">
    <property type="entry name" value="DUF4010"/>
</dbReference>
<dbReference type="Pfam" id="PF02308">
    <property type="entry name" value="MgtC"/>
    <property type="match status" value="1"/>
</dbReference>
<dbReference type="PANTHER" id="PTHR39084">
    <property type="entry name" value="MEMBRANE PROTEIN-RELATED"/>
    <property type="match status" value="1"/>
</dbReference>
<dbReference type="PATRIC" id="fig|1177154.3.peg.578"/>
<organism evidence="4 5">
    <name type="scientific">Alcanivorax nanhaiticus</name>
    <dbReference type="NCBI Taxonomy" id="1177154"/>
    <lineage>
        <taxon>Bacteria</taxon>
        <taxon>Pseudomonadati</taxon>
        <taxon>Pseudomonadota</taxon>
        <taxon>Gammaproteobacteria</taxon>
        <taxon>Oceanospirillales</taxon>
        <taxon>Alcanivoracaceae</taxon>
        <taxon>Alcanivorax</taxon>
    </lineage>
</organism>
<feature type="transmembrane region" description="Helical" evidence="1">
    <location>
        <begin position="366"/>
        <end position="384"/>
    </location>
</feature>
<feature type="transmembrane region" description="Helical" evidence="1">
    <location>
        <begin position="61"/>
        <end position="78"/>
    </location>
</feature>
<accession>A0A095SN85</accession>
<evidence type="ECO:0000259" key="2">
    <source>
        <dbReference type="Pfam" id="PF02308"/>
    </source>
</evidence>
<gene>
    <name evidence="4" type="ORF">Y5S_00568</name>
</gene>
<feature type="transmembrane region" description="Helical" evidence="1">
    <location>
        <begin position="266"/>
        <end position="285"/>
    </location>
</feature>
<protein>
    <submittedName>
        <fullName evidence="4">MgtC/SapB transporter</fullName>
    </submittedName>
</protein>
<feature type="domain" description="MgtC/SapB/SrpB/YhiD N-terminal" evidence="2">
    <location>
        <begin position="17"/>
        <end position="132"/>
    </location>
</feature>
<feature type="transmembrane region" description="Helical" evidence="1">
    <location>
        <begin position="112"/>
        <end position="130"/>
    </location>
</feature>
<feature type="transmembrane region" description="Helical" evidence="1">
    <location>
        <begin position="233"/>
        <end position="254"/>
    </location>
</feature>
<evidence type="ECO:0000256" key="1">
    <source>
        <dbReference type="SAM" id="Phobius"/>
    </source>
</evidence>
<dbReference type="AlphaFoldDB" id="A0A095SN85"/>
<proteinExistence type="predicted"/>
<feature type="transmembrane region" description="Helical" evidence="1">
    <location>
        <begin position="172"/>
        <end position="193"/>
    </location>
</feature>
<keyword evidence="1" id="KW-1133">Transmembrane helix</keyword>
<evidence type="ECO:0000313" key="4">
    <source>
        <dbReference type="EMBL" id="KGD66096.1"/>
    </source>
</evidence>
<dbReference type="STRING" id="1177154.Y5S_00568"/>
<name>A0A095SN85_9GAMM</name>
<feature type="transmembrane region" description="Helical" evidence="1">
    <location>
        <begin position="142"/>
        <end position="160"/>
    </location>
</feature>
<dbReference type="eggNOG" id="COG3174">
    <property type="taxonomic scope" value="Bacteria"/>
</dbReference>
<sequence>MNDYQTQLSHLMLFAQSIGIGFLIGLERERHNKAIAGVRTFTLIALAGSLAGYIATPEQNVGLAIAIGLLVGLSLVVAQAKSTSEESDTTTVMAGLIAFALGYSLWLGHPLLPSALAIVITAILYFREQLRQVPQQLTDKDIRSFFQFAAVAFILLPILPDTTYGPYAVFNPYQTGWLVVLISGISLAGYVALRCLDGKAGLLIIGLFGGLVSTTATTLVYARHSKSLRGFSAVASTIILLSHIVLFVRVGILVSVVEPSMLRPMLPWLLGGGLAGGAYGLWAYRRAVSAQKALPDLEVRNPAELKTALGFAAAFVVVLLLVSWMNDNFADTGVYVVAFISGLTDLDAITISNLKLVSSQTLSSPVAVTAIVIAFVANLIFKYAIVLTAGAKTLRLPVAMGFLTLLIGIALGIAADRLL</sequence>
<feature type="transmembrane region" description="Helical" evidence="1">
    <location>
        <begin position="396"/>
        <end position="415"/>
    </location>
</feature>
<comment type="caution">
    <text evidence="4">The sequence shown here is derived from an EMBL/GenBank/DDBJ whole genome shotgun (WGS) entry which is preliminary data.</text>
</comment>
<dbReference type="InterPro" id="IPR049177">
    <property type="entry name" value="MgtC_SapB_SrpB_YhiD_N"/>
</dbReference>
<dbReference type="Proteomes" id="UP000029444">
    <property type="component" value="Unassembled WGS sequence"/>
</dbReference>
<evidence type="ECO:0000259" key="3">
    <source>
        <dbReference type="Pfam" id="PF13194"/>
    </source>
</evidence>
<keyword evidence="1" id="KW-0472">Membrane</keyword>
<dbReference type="Pfam" id="PF13194">
    <property type="entry name" value="DUF4010"/>
    <property type="match status" value="1"/>
</dbReference>
<dbReference type="EMBL" id="ARXV01000002">
    <property type="protein sequence ID" value="KGD66096.1"/>
    <property type="molecule type" value="Genomic_DNA"/>
</dbReference>
<feature type="transmembrane region" description="Helical" evidence="1">
    <location>
        <begin position="6"/>
        <end position="26"/>
    </location>
</feature>
<feature type="transmembrane region" description="Helical" evidence="1">
    <location>
        <begin position="200"/>
        <end position="221"/>
    </location>
</feature>
<reference evidence="4 5" key="1">
    <citation type="submission" date="2012-09" db="EMBL/GenBank/DDBJ databases">
        <title>Genome Sequence of alkane-degrading Bacterium Alcanivorax sp. 19-m-6.</title>
        <authorList>
            <person name="Lai Q."/>
            <person name="Shao Z."/>
        </authorList>
    </citation>
    <scope>NUCLEOTIDE SEQUENCE [LARGE SCALE GENOMIC DNA]</scope>
    <source>
        <strain evidence="4 5">19-m-6</strain>
    </source>
</reference>